<gene>
    <name evidence="1" type="ORF">K452DRAFT_166893</name>
</gene>
<organism evidence="1 2">
    <name type="scientific">Aplosporella prunicola CBS 121167</name>
    <dbReference type="NCBI Taxonomy" id="1176127"/>
    <lineage>
        <taxon>Eukaryota</taxon>
        <taxon>Fungi</taxon>
        <taxon>Dikarya</taxon>
        <taxon>Ascomycota</taxon>
        <taxon>Pezizomycotina</taxon>
        <taxon>Dothideomycetes</taxon>
        <taxon>Dothideomycetes incertae sedis</taxon>
        <taxon>Botryosphaeriales</taxon>
        <taxon>Aplosporellaceae</taxon>
        <taxon>Aplosporella</taxon>
    </lineage>
</organism>
<evidence type="ECO:0000313" key="2">
    <source>
        <dbReference type="Proteomes" id="UP000799438"/>
    </source>
</evidence>
<name>A0A6A6BHP1_9PEZI</name>
<protein>
    <submittedName>
        <fullName evidence="1">Uncharacterized protein</fullName>
    </submittedName>
</protein>
<proteinExistence type="predicted"/>
<dbReference type="AlphaFoldDB" id="A0A6A6BHP1"/>
<dbReference type="Proteomes" id="UP000799438">
    <property type="component" value="Unassembled WGS sequence"/>
</dbReference>
<evidence type="ECO:0000313" key="1">
    <source>
        <dbReference type="EMBL" id="KAF2143118.1"/>
    </source>
</evidence>
<keyword evidence="2" id="KW-1185">Reference proteome</keyword>
<dbReference type="GeneID" id="54293231"/>
<sequence>MSHSRITGRERYEDLINVKSEALSLDTQHSSQKATCDSDLMDVTLGNTETPCDRITSTLATCVHPTDRSHWIFCLSSRNQKHVIHVYGSQACQDILSALPPFEISSNHCGAKVPKRKRRAERRSRRIFEKLRPSGPSATYGRIEFNASRIGDIQCRAWESLPLLHTMYDYHEGYFNVHIDSLEDQRKFKSKDNER</sequence>
<reference evidence="1" key="1">
    <citation type="journal article" date="2020" name="Stud. Mycol.">
        <title>101 Dothideomycetes genomes: a test case for predicting lifestyles and emergence of pathogens.</title>
        <authorList>
            <person name="Haridas S."/>
            <person name="Albert R."/>
            <person name="Binder M."/>
            <person name="Bloem J."/>
            <person name="Labutti K."/>
            <person name="Salamov A."/>
            <person name="Andreopoulos B."/>
            <person name="Baker S."/>
            <person name="Barry K."/>
            <person name="Bills G."/>
            <person name="Bluhm B."/>
            <person name="Cannon C."/>
            <person name="Castanera R."/>
            <person name="Culley D."/>
            <person name="Daum C."/>
            <person name="Ezra D."/>
            <person name="Gonzalez J."/>
            <person name="Henrissat B."/>
            <person name="Kuo A."/>
            <person name="Liang C."/>
            <person name="Lipzen A."/>
            <person name="Lutzoni F."/>
            <person name="Magnuson J."/>
            <person name="Mondo S."/>
            <person name="Nolan M."/>
            <person name="Ohm R."/>
            <person name="Pangilinan J."/>
            <person name="Park H.-J."/>
            <person name="Ramirez L."/>
            <person name="Alfaro M."/>
            <person name="Sun H."/>
            <person name="Tritt A."/>
            <person name="Yoshinaga Y."/>
            <person name="Zwiers L.-H."/>
            <person name="Turgeon B."/>
            <person name="Goodwin S."/>
            <person name="Spatafora J."/>
            <person name="Crous P."/>
            <person name="Grigoriev I."/>
        </authorList>
    </citation>
    <scope>NUCLEOTIDE SEQUENCE</scope>
    <source>
        <strain evidence="1">CBS 121167</strain>
    </source>
</reference>
<dbReference type="EMBL" id="ML995482">
    <property type="protein sequence ID" value="KAF2143118.1"/>
    <property type="molecule type" value="Genomic_DNA"/>
</dbReference>
<accession>A0A6A6BHP1</accession>
<dbReference type="RefSeq" id="XP_033398830.1">
    <property type="nucleotide sequence ID" value="XM_033535735.1"/>
</dbReference>